<organism>
    <name type="scientific">Ixodes scapularis</name>
    <name type="common">Black-legged tick</name>
    <name type="synonym">Deer tick</name>
    <dbReference type="NCBI Taxonomy" id="6945"/>
    <lineage>
        <taxon>Eukaryota</taxon>
        <taxon>Metazoa</taxon>
        <taxon>Ecdysozoa</taxon>
        <taxon>Arthropoda</taxon>
        <taxon>Chelicerata</taxon>
        <taxon>Arachnida</taxon>
        <taxon>Acari</taxon>
        <taxon>Parasitiformes</taxon>
        <taxon>Ixodida</taxon>
        <taxon>Ixodoidea</taxon>
        <taxon>Ixodidae</taxon>
        <taxon>Ixodinae</taxon>
        <taxon>Ixodes</taxon>
    </lineage>
</organism>
<dbReference type="PaxDb" id="6945-B7P3X9"/>
<accession>B7P3X9</accession>
<dbReference type="VEuPathDB" id="VectorBase:ISCI000065"/>
<feature type="non-terminal residue" evidence="1">
    <location>
        <position position="1"/>
    </location>
</feature>
<dbReference type="AlphaFoldDB" id="B7P3X9"/>
<gene>
    <name evidence="1" type="ORF">IscW_ISCW000065</name>
</gene>
<dbReference type="EnsemblMetazoa" id="ISCW000065-RA">
    <property type="protein sequence ID" value="ISCW000065-PA"/>
    <property type="gene ID" value="ISCW000065"/>
</dbReference>
<evidence type="ECO:0000313" key="3">
    <source>
        <dbReference type="Proteomes" id="UP000001555"/>
    </source>
</evidence>
<evidence type="ECO:0000313" key="1">
    <source>
        <dbReference type="EMBL" id="EEC01301.1"/>
    </source>
</evidence>
<dbReference type="HOGENOM" id="CLU_1998216_0_0_1"/>
<reference evidence="2" key="2">
    <citation type="submission" date="2020-05" db="UniProtKB">
        <authorList>
            <consortium name="EnsemblMetazoa"/>
        </authorList>
    </citation>
    <scope>IDENTIFICATION</scope>
    <source>
        <strain evidence="2">wikel</strain>
    </source>
</reference>
<sequence length="125" mass="13984">LQFFLGLYLYEPHTERKTERATITSSPTLTAATPTRYGISSTTHQRPTFVNISKLNSPTTCHYRRTSIGVNLFSPQNSLSANHHNSSATCALSQAIRKSTISFCEHYGSNDCHRASRPFCRTSRS</sequence>
<dbReference type="VEuPathDB" id="VectorBase:ISCW000065"/>
<proteinExistence type="predicted"/>
<keyword evidence="3" id="KW-1185">Reference proteome</keyword>
<dbReference type="Proteomes" id="UP000001555">
    <property type="component" value="Unassembled WGS sequence"/>
</dbReference>
<evidence type="ECO:0000313" key="2">
    <source>
        <dbReference type="EnsemblMetazoa" id="ISCW000065-PA"/>
    </source>
</evidence>
<name>B7P3X9_IXOSC</name>
<dbReference type="EMBL" id="ABJB010364284">
    <property type="status" value="NOT_ANNOTATED_CDS"/>
    <property type="molecule type" value="Genomic_DNA"/>
</dbReference>
<dbReference type="InParanoid" id="B7P3X9"/>
<protein>
    <submittedName>
        <fullName evidence="1 2">Uncharacterized protein</fullName>
    </submittedName>
</protein>
<feature type="non-terminal residue" evidence="1">
    <location>
        <position position="125"/>
    </location>
</feature>
<dbReference type="EMBL" id="DS631359">
    <property type="protein sequence ID" value="EEC01301.1"/>
    <property type="molecule type" value="Genomic_DNA"/>
</dbReference>
<reference evidence="1 3" key="1">
    <citation type="submission" date="2008-03" db="EMBL/GenBank/DDBJ databases">
        <title>Annotation of Ixodes scapularis.</title>
        <authorList>
            <consortium name="Ixodes scapularis Genome Project Consortium"/>
            <person name="Caler E."/>
            <person name="Hannick L.I."/>
            <person name="Bidwell S."/>
            <person name="Joardar V."/>
            <person name="Thiagarajan M."/>
            <person name="Amedeo P."/>
            <person name="Galinsky K.J."/>
            <person name="Schobel S."/>
            <person name="Inman J."/>
            <person name="Hostetler J."/>
            <person name="Miller J."/>
            <person name="Hammond M."/>
            <person name="Megy K."/>
            <person name="Lawson D."/>
            <person name="Kodira C."/>
            <person name="Sutton G."/>
            <person name="Meyer J."/>
            <person name="Hill C.A."/>
            <person name="Birren B."/>
            <person name="Nene V."/>
            <person name="Collins F."/>
            <person name="Alarcon-Chaidez F."/>
            <person name="Wikel S."/>
            <person name="Strausberg R."/>
        </authorList>
    </citation>
    <scope>NUCLEOTIDE SEQUENCE [LARGE SCALE GENOMIC DNA]</scope>
    <source>
        <strain evidence="3">Wikel</strain>
        <strain evidence="1">Wikel colony</strain>
    </source>
</reference>